<dbReference type="InterPro" id="IPR011711">
    <property type="entry name" value="GntR_C"/>
</dbReference>
<gene>
    <name evidence="5" type="ORF">P775_12930</name>
</gene>
<dbReference type="EMBL" id="AWWI01000087">
    <property type="protein sequence ID" value="PIL19750.1"/>
    <property type="molecule type" value="Genomic_DNA"/>
</dbReference>
<keyword evidence="6" id="KW-1185">Reference proteome</keyword>
<dbReference type="GO" id="GO:0003700">
    <property type="term" value="F:DNA-binding transcription factor activity"/>
    <property type="evidence" value="ECO:0007669"/>
    <property type="project" value="InterPro"/>
</dbReference>
<dbReference type="SMART" id="SM00345">
    <property type="entry name" value="HTH_GNTR"/>
    <property type="match status" value="2"/>
</dbReference>
<dbReference type="OrthoDB" id="7005926at2"/>
<dbReference type="InterPro" id="IPR000524">
    <property type="entry name" value="Tscrpt_reg_HTH_GntR"/>
</dbReference>
<dbReference type="PANTHER" id="PTHR43537">
    <property type="entry name" value="TRANSCRIPTIONAL REGULATOR, GNTR FAMILY"/>
    <property type="match status" value="1"/>
</dbReference>
<dbReference type="GO" id="GO:0003677">
    <property type="term" value="F:DNA binding"/>
    <property type="evidence" value="ECO:0007669"/>
    <property type="project" value="UniProtKB-KW"/>
</dbReference>
<dbReference type="InterPro" id="IPR008920">
    <property type="entry name" value="TF_FadR/GntR_C"/>
</dbReference>
<dbReference type="SUPFAM" id="SSF48008">
    <property type="entry name" value="GntR ligand-binding domain-like"/>
    <property type="match status" value="1"/>
</dbReference>
<keyword evidence="2" id="KW-0238">DNA-binding</keyword>
<proteinExistence type="predicted"/>
<sequence>MPKAARQTHFLLANRILDLSRDARFEPGHHLREQLLADLLGVSRTPVRAALTLLSERGIVESRRNQGFFLRLRPDELSRLELDVPQSADQNLYAQIVQDRLSGALTDELTQVDLLRRYDVDRTVLQRTLSALVNDGLLAKGQGRSWEFMATLDNDTARDASFDFRRTIEPAGLLLTTFSADQGALDRLRLQHLHFESHPDIESLSSKQLFELDATFHETIAGFSRNAFFLHAVQHQNRLRRLLEFVTNANRRRVKEWLKEHLQIIEAINRNQRDTAARLLHDHLQNANAATAQRRKKMSWQ</sequence>
<evidence type="ECO:0000313" key="5">
    <source>
        <dbReference type="EMBL" id="PIL19750.1"/>
    </source>
</evidence>
<dbReference type="InterPro" id="IPR036390">
    <property type="entry name" value="WH_DNA-bd_sf"/>
</dbReference>
<dbReference type="PROSITE" id="PS50949">
    <property type="entry name" value="HTH_GNTR"/>
    <property type="match status" value="1"/>
</dbReference>
<dbReference type="InterPro" id="IPR036388">
    <property type="entry name" value="WH-like_DNA-bd_sf"/>
</dbReference>
<protein>
    <recommendedName>
        <fullName evidence="4">HTH gntR-type domain-containing protein</fullName>
    </recommendedName>
</protein>
<evidence type="ECO:0000313" key="6">
    <source>
        <dbReference type="Proteomes" id="UP000231259"/>
    </source>
</evidence>
<dbReference type="AlphaFoldDB" id="A0A2G8RDZ5"/>
<reference evidence="5 6" key="1">
    <citation type="submission" date="2013-09" db="EMBL/GenBank/DDBJ databases">
        <title>Genome sequencing of Phaeobacter antarcticus sp. nov. SM1211.</title>
        <authorList>
            <person name="Zhang X.-Y."/>
            <person name="Liu C."/>
            <person name="Chen X.-L."/>
            <person name="Xie B.-B."/>
            <person name="Qin Q.-L."/>
            <person name="Rong J.-C."/>
            <person name="Zhang Y.-Z."/>
        </authorList>
    </citation>
    <scope>NUCLEOTIDE SEQUENCE [LARGE SCALE GENOMIC DNA]</scope>
    <source>
        <strain evidence="5 6">SM1211</strain>
    </source>
</reference>
<comment type="caution">
    <text evidence="5">The sequence shown here is derived from an EMBL/GenBank/DDBJ whole genome shotgun (WGS) entry which is preliminary data.</text>
</comment>
<dbReference type="Gene3D" id="1.10.10.10">
    <property type="entry name" value="Winged helix-like DNA-binding domain superfamily/Winged helix DNA-binding domain"/>
    <property type="match status" value="2"/>
</dbReference>
<dbReference type="Pfam" id="PF07729">
    <property type="entry name" value="FCD"/>
    <property type="match status" value="1"/>
</dbReference>
<accession>A0A2G8RDZ5</accession>
<dbReference type="Gene3D" id="1.20.120.530">
    <property type="entry name" value="GntR ligand-binding domain-like"/>
    <property type="match status" value="1"/>
</dbReference>
<dbReference type="SUPFAM" id="SSF46785">
    <property type="entry name" value="Winged helix' DNA-binding domain"/>
    <property type="match status" value="1"/>
</dbReference>
<organism evidence="5 6">
    <name type="scientific">Puniceibacterium antarcticum</name>
    <dbReference type="NCBI Taxonomy" id="1206336"/>
    <lineage>
        <taxon>Bacteria</taxon>
        <taxon>Pseudomonadati</taxon>
        <taxon>Pseudomonadota</taxon>
        <taxon>Alphaproteobacteria</taxon>
        <taxon>Rhodobacterales</taxon>
        <taxon>Paracoccaceae</taxon>
        <taxon>Puniceibacterium</taxon>
    </lineage>
</organism>
<evidence type="ECO:0000256" key="2">
    <source>
        <dbReference type="ARBA" id="ARBA00023125"/>
    </source>
</evidence>
<keyword evidence="3" id="KW-0804">Transcription</keyword>
<feature type="domain" description="HTH gntR-type" evidence="4">
    <location>
        <begin position="6"/>
        <end position="73"/>
    </location>
</feature>
<dbReference type="RefSeq" id="WP_099911282.1">
    <property type="nucleotide sequence ID" value="NZ_AWWI01000087.1"/>
</dbReference>
<name>A0A2G8RDZ5_9RHOB</name>
<evidence type="ECO:0000256" key="1">
    <source>
        <dbReference type="ARBA" id="ARBA00023015"/>
    </source>
</evidence>
<dbReference type="Pfam" id="PF00392">
    <property type="entry name" value="GntR"/>
    <property type="match status" value="1"/>
</dbReference>
<dbReference type="PANTHER" id="PTHR43537:SF5">
    <property type="entry name" value="UXU OPERON TRANSCRIPTIONAL REGULATOR"/>
    <property type="match status" value="1"/>
</dbReference>
<dbReference type="SMART" id="SM00895">
    <property type="entry name" value="FCD"/>
    <property type="match status" value="1"/>
</dbReference>
<evidence type="ECO:0000259" key="4">
    <source>
        <dbReference type="PROSITE" id="PS50949"/>
    </source>
</evidence>
<keyword evidence="1" id="KW-0805">Transcription regulation</keyword>
<evidence type="ECO:0000256" key="3">
    <source>
        <dbReference type="ARBA" id="ARBA00023163"/>
    </source>
</evidence>
<dbReference type="Proteomes" id="UP000231259">
    <property type="component" value="Unassembled WGS sequence"/>
</dbReference>